<reference evidence="2 3" key="1">
    <citation type="submission" date="2019-12" db="EMBL/GenBank/DDBJ databases">
        <authorList>
            <person name="Floudas D."/>
            <person name="Bentzer J."/>
            <person name="Ahren D."/>
            <person name="Johansson T."/>
            <person name="Persson P."/>
            <person name="Tunlid A."/>
        </authorList>
    </citation>
    <scope>NUCLEOTIDE SEQUENCE [LARGE SCALE GENOMIC DNA]</scope>
    <source>
        <strain evidence="2 3">CBS 102.39</strain>
    </source>
</reference>
<feature type="region of interest" description="Disordered" evidence="1">
    <location>
        <begin position="138"/>
        <end position="163"/>
    </location>
</feature>
<sequence length="163" mass="17882">MNNTYSVYNAPTQDWITILKIACEHHFKEVKNFAIRQLEQCNLSVVSRLTIYQLYKVDLAFILPLLYELCIREEGPTDQETEEMGIKTSLIIFRIRERLRAGANGPMSPVAAGTGEAEVMQAIYAVLGVDSSLLNARASPTSPNSGSGATGAIIATTHHKNGN</sequence>
<accession>A0A8H4VRL0</accession>
<organism evidence="2 3">
    <name type="scientific">Agrocybe pediades</name>
    <dbReference type="NCBI Taxonomy" id="84607"/>
    <lineage>
        <taxon>Eukaryota</taxon>
        <taxon>Fungi</taxon>
        <taxon>Dikarya</taxon>
        <taxon>Basidiomycota</taxon>
        <taxon>Agaricomycotina</taxon>
        <taxon>Agaricomycetes</taxon>
        <taxon>Agaricomycetidae</taxon>
        <taxon>Agaricales</taxon>
        <taxon>Agaricineae</taxon>
        <taxon>Strophariaceae</taxon>
        <taxon>Agrocybe</taxon>
    </lineage>
</organism>
<evidence type="ECO:0000313" key="3">
    <source>
        <dbReference type="Proteomes" id="UP000521872"/>
    </source>
</evidence>
<dbReference type="AlphaFoldDB" id="A0A8H4VRL0"/>
<keyword evidence="3" id="KW-1185">Reference proteome</keyword>
<evidence type="ECO:0000313" key="2">
    <source>
        <dbReference type="EMBL" id="KAF4620261.1"/>
    </source>
</evidence>
<proteinExistence type="predicted"/>
<dbReference type="Proteomes" id="UP000521872">
    <property type="component" value="Unassembled WGS sequence"/>
</dbReference>
<gene>
    <name evidence="2" type="ORF">D9613_001061</name>
</gene>
<evidence type="ECO:0000256" key="1">
    <source>
        <dbReference type="SAM" id="MobiDB-lite"/>
    </source>
</evidence>
<feature type="compositionally biased region" description="Polar residues" evidence="1">
    <location>
        <begin position="138"/>
        <end position="147"/>
    </location>
</feature>
<name>A0A8H4VRL0_9AGAR</name>
<protein>
    <submittedName>
        <fullName evidence="2">Uncharacterized protein</fullName>
    </submittedName>
</protein>
<dbReference type="EMBL" id="JAACJL010000015">
    <property type="protein sequence ID" value="KAF4620261.1"/>
    <property type="molecule type" value="Genomic_DNA"/>
</dbReference>
<comment type="caution">
    <text evidence="2">The sequence shown here is derived from an EMBL/GenBank/DDBJ whole genome shotgun (WGS) entry which is preliminary data.</text>
</comment>